<proteinExistence type="inferred from homology"/>
<evidence type="ECO:0000256" key="2">
    <source>
        <dbReference type="ARBA" id="ARBA00009773"/>
    </source>
</evidence>
<evidence type="ECO:0000256" key="8">
    <source>
        <dbReference type="SAM" id="MobiDB-lite"/>
    </source>
</evidence>
<keyword evidence="11" id="KW-1185">Reference proteome</keyword>
<keyword evidence="4" id="KW-1003">Cell membrane</keyword>
<evidence type="ECO:0000256" key="9">
    <source>
        <dbReference type="SAM" id="Phobius"/>
    </source>
</evidence>
<feature type="transmembrane region" description="Helical" evidence="9">
    <location>
        <begin position="361"/>
        <end position="381"/>
    </location>
</feature>
<dbReference type="EMBL" id="VFOK01000001">
    <property type="protein sequence ID" value="TQL32497.1"/>
    <property type="molecule type" value="Genomic_DNA"/>
</dbReference>
<name>A0A542X9H6_9MICO</name>
<keyword evidence="7 9" id="KW-0472">Membrane</keyword>
<evidence type="ECO:0000256" key="7">
    <source>
        <dbReference type="ARBA" id="ARBA00023136"/>
    </source>
</evidence>
<protein>
    <submittedName>
        <fullName evidence="10">Putative PurR-regulated permease PerM</fullName>
    </submittedName>
</protein>
<keyword evidence="6 9" id="KW-1133">Transmembrane helix</keyword>
<evidence type="ECO:0000256" key="1">
    <source>
        <dbReference type="ARBA" id="ARBA00004651"/>
    </source>
</evidence>
<feature type="transmembrane region" description="Helical" evidence="9">
    <location>
        <begin position="509"/>
        <end position="542"/>
    </location>
</feature>
<feature type="transmembrane region" description="Helical" evidence="9">
    <location>
        <begin position="440"/>
        <end position="459"/>
    </location>
</feature>
<dbReference type="PANTHER" id="PTHR21716">
    <property type="entry name" value="TRANSMEMBRANE PROTEIN"/>
    <property type="match status" value="1"/>
</dbReference>
<dbReference type="Proteomes" id="UP000318336">
    <property type="component" value="Unassembled WGS sequence"/>
</dbReference>
<feature type="compositionally biased region" description="Basic and acidic residues" evidence="8">
    <location>
        <begin position="147"/>
        <end position="163"/>
    </location>
</feature>
<feature type="transmembrane region" description="Helical" evidence="9">
    <location>
        <begin position="466"/>
        <end position="489"/>
    </location>
</feature>
<evidence type="ECO:0000256" key="4">
    <source>
        <dbReference type="ARBA" id="ARBA00022475"/>
    </source>
</evidence>
<feature type="compositionally biased region" description="Basic and acidic residues" evidence="8">
    <location>
        <begin position="88"/>
        <end position="97"/>
    </location>
</feature>
<keyword evidence="3" id="KW-0813">Transport</keyword>
<sequence length="555" mass="58657">MSLPGCGTVAVVPRLPRPQLPRIRLSVERPGQPIDDAATPAGEHGSGTGPGSGTDAQAEGAARRGYRPGDAMRRWRQFQEQQLQTLRESNRIQRPDTHPVSGGPTGPADPDEMYVPGTAAVDDARRTGADHPDEGRTELGDAVERDATEHDPAEHDAAGDDARQPAAGRASAGQATDDEAAEAGGHGASRAAHATSGRRAATAYGQLGKAFNRHSPLYLGFTAAIGVALAYGLVKMLTELQTTLTVLLVAFFLTLALNPIVEALERRGARRSLAVTLVCLGLVGVFAILAWVVVPPLIKETTQLVENAPSYAESFTEQEWVQQLDHDYQIGQKINEQVTEKTTDGAFVSQVFGGVLGAGKAVASGLFQAFTVLILTLYFLASFPTVKRAVYAMVPASRRPRFVSLAEEIMRRTGSYAIGQVIVASINAVCSWVMMTLLGVPYAAVLAVVVGFLGLIPMVGATIGAVIVAIVAFFVSPQTALVVGIYYLIYQQFENYVIVPRVMQRTVSVPGAVTVVAALAGGTLLGVLGALLAIPIAAGLLLLYEEVLVPRQAHA</sequence>
<reference evidence="10 11" key="1">
    <citation type="submission" date="2019-06" db="EMBL/GenBank/DDBJ databases">
        <title>Sequencing the genomes of 1000 actinobacteria strains.</title>
        <authorList>
            <person name="Klenk H.-P."/>
        </authorList>
    </citation>
    <scope>NUCLEOTIDE SEQUENCE [LARGE SCALE GENOMIC DNA]</scope>
    <source>
        <strain evidence="10 11">DSM 24617</strain>
    </source>
</reference>
<comment type="caution">
    <text evidence="10">The sequence shown here is derived from an EMBL/GenBank/DDBJ whole genome shotgun (WGS) entry which is preliminary data.</text>
</comment>
<feature type="transmembrane region" description="Helical" evidence="9">
    <location>
        <begin position="240"/>
        <end position="261"/>
    </location>
</feature>
<comment type="similarity">
    <text evidence="2">Belongs to the autoinducer-2 exporter (AI-2E) (TC 2.A.86) family.</text>
</comment>
<dbReference type="GO" id="GO:0005886">
    <property type="term" value="C:plasma membrane"/>
    <property type="evidence" value="ECO:0007669"/>
    <property type="project" value="UniProtKB-SubCell"/>
</dbReference>
<gene>
    <name evidence="10" type="ORF">FB554_0623</name>
</gene>
<organism evidence="10 11">
    <name type="scientific">Barrientosiimonas humi</name>
    <dbReference type="NCBI Taxonomy" id="999931"/>
    <lineage>
        <taxon>Bacteria</taxon>
        <taxon>Bacillati</taxon>
        <taxon>Actinomycetota</taxon>
        <taxon>Actinomycetes</taxon>
        <taxon>Micrococcales</taxon>
        <taxon>Dermacoccaceae</taxon>
        <taxon>Barrientosiimonas</taxon>
    </lineage>
</organism>
<dbReference type="PANTHER" id="PTHR21716:SF53">
    <property type="entry name" value="PERMEASE PERM-RELATED"/>
    <property type="match status" value="1"/>
</dbReference>
<comment type="subcellular location">
    <subcellularLocation>
        <location evidence="1">Cell membrane</location>
        <topology evidence="1">Multi-pass membrane protein</topology>
    </subcellularLocation>
</comment>
<evidence type="ECO:0000313" key="11">
    <source>
        <dbReference type="Proteomes" id="UP000318336"/>
    </source>
</evidence>
<dbReference type="InterPro" id="IPR002549">
    <property type="entry name" value="AI-2E-like"/>
</dbReference>
<dbReference type="GO" id="GO:0055085">
    <property type="term" value="P:transmembrane transport"/>
    <property type="evidence" value="ECO:0007669"/>
    <property type="project" value="TreeGrafter"/>
</dbReference>
<evidence type="ECO:0000256" key="6">
    <source>
        <dbReference type="ARBA" id="ARBA00022989"/>
    </source>
</evidence>
<evidence type="ECO:0000313" key="10">
    <source>
        <dbReference type="EMBL" id="TQL32497.1"/>
    </source>
</evidence>
<feature type="transmembrane region" description="Helical" evidence="9">
    <location>
        <begin position="273"/>
        <end position="294"/>
    </location>
</feature>
<feature type="region of interest" description="Disordered" evidence="8">
    <location>
        <begin position="1"/>
        <end position="115"/>
    </location>
</feature>
<keyword evidence="5 9" id="KW-0812">Transmembrane</keyword>
<evidence type="ECO:0000256" key="3">
    <source>
        <dbReference type="ARBA" id="ARBA00022448"/>
    </source>
</evidence>
<feature type="compositionally biased region" description="Polar residues" evidence="8">
    <location>
        <begin position="78"/>
        <end position="87"/>
    </location>
</feature>
<feature type="region of interest" description="Disordered" evidence="8">
    <location>
        <begin position="147"/>
        <end position="195"/>
    </location>
</feature>
<dbReference type="Pfam" id="PF01594">
    <property type="entry name" value="AI-2E_transport"/>
    <property type="match status" value="1"/>
</dbReference>
<dbReference type="AlphaFoldDB" id="A0A542X9H6"/>
<evidence type="ECO:0000256" key="5">
    <source>
        <dbReference type="ARBA" id="ARBA00022692"/>
    </source>
</evidence>
<accession>A0A542X9H6</accession>
<feature type="transmembrane region" description="Helical" evidence="9">
    <location>
        <begin position="217"/>
        <end position="234"/>
    </location>
</feature>